<evidence type="ECO:0000313" key="3">
    <source>
        <dbReference type="EMBL" id="KAK5111245.1"/>
    </source>
</evidence>
<feature type="region of interest" description="Disordered" evidence="2">
    <location>
        <begin position="39"/>
        <end position="64"/>
    </location>
</feature>
<reference evidence="3" key="1">
    <citation type="submission" date="2023-08" db="EMBL/GenBank/DDBJ databases">
        <title>Black Yeasts Isolated from many extreme environments.</title>
        <authorList>
            <person name="Coleine C."/>
            <person name="Stajich J.E."/>
            <person name="Selbmann L."/>
        </authorList>
    </citation>
    <scope>NUCLEOTIDE SEQUENCE</scope>
    <source>
        <strain evidence="3">CCFEE 5401</strain>
    </source>
</reference>
<comment type="similarity">
    <text evidence="1">Belongs to the LTV1 family.</text>
</comment>
<protein>
    <recommendedName>
        <fullName evidence="5">Low temperature viability protein</fullName>
    </recommendedName>
</protein>
<feature type="region of interest" description="Disordered" evidence="2">
    <location>
        <begin position="319"/>
        <end position="347"/>
    </location>
</feature>
<evidence type="ECO:0008006" key="5">
    <source>
        <dbReference type="Google" id="ProtNLM"/>
    </source>
</evidence>
<dbReference type="GO" id="GO:0005634">
    <property type="term" value="C:nucleus"/>
    <property type="evidence" value="ECO:0007669"/>
    <property type="project" value="TreeGrafter"/>
</dbReference>
<evidence type="ECO:0000256" key="2">
    <source>
        <dbReference type="SAM" id="MobiDB-lite"/>
    </source>
</evidence>
<accession>A0AAN7YR11</accession>
<organism evidence="3 4">
    <name type="scientific">Meristemomyces frigidus</name>
    <dbReference type="NCBI Taxonomy" id="1508187"/>
    <lineage>
        <taxon>Eukaryota</taxon>
        <taxon>Fungi</taxon>
        <taxon>Dikarya</taxon>
        <taxon>Ascomycota</taxon>
        <taxon>Pezizomycotina</taxon>
        <taxon>Dothideomycetes</taxon>
        <taxon>Dothideomycetidae</taxon>
        <taxon>Mycosphaerellales</taxon>
        <taxon>Teratosphaeriaceae</taxon>
        <taxon>Meristemomyces</taxon>
    </lineage>
</organism>
<feature type="compositionally biased region" description="Low complexity" evidence="2">
    <location>
        <begin position="411"/>
        <end position="431"/>
    </location>
</feature>
<proteinExistence type="inferred from homology"/>
<comment type="caution">
    <text evidence="3">The sequence shown here is derived from an EMBL/GenBank/DDBJ whole genome shotgun (WGS) entry which is preliminary data.</text>
</comment>
<dbReference type="InterPro" id="IPR007307">
    <property type="entry name" value="Ltv1"/>
</dbReference>
<dbReference type="EMBL" id="JAVRRL010000041">
    <property type="protein sequence ID" value="KAK5111245.1"/>
    <property type="molecule type" value="Genomic_DNA"/>
</dbReference>
<evidence type="ECO:0000256" key="1">
    <source>
        <dbReference type="ARBA" id="ARBA00009078"/>
    </source>
</evidence>
<evidence type="ECO:0000313" key="4">
    <source>
        <dbReference type="Proteomes" id="UP001310890"/>
    </source>
</evidence>
<feature type="region of interest" description="Disordered" evidence="2">
    <location>
        <begin position="462"/>
        <end position="498"/>
    </location>
</feature>
<dbReference type="GO" id="GO:0000056">
    <property type="term" value="P:ribosomal small subunit export from nucleus"/>
    <property type="evidence" value="ECO:0007669"/>
    <property type="project" value="TreeGrafter"/>
</dbReference>
<sequence length="498" mass="54381">MPRRQFIDRKTATTFSLVHRAQNDPLINDDDANPMVFAEKPASQASDYRSAKTKERGDLEDEFGMQVRRNEGEAAEHGVFYDDSQYDYMQHMRDLGTEGAVTWVEAKAAPAQKKGKQSLADALRGMELGENAAGSVAGESVASSARSLLPEEVLPSEFVKKVTYQDMQDVPDEIAGFQPDMDPRLREVLEALEDEEYVDDDEDLLAELTSDGFEIERDEWERLGEQQVFDDDEEGWESDHTIRAASPPPPVASNLDPATLTLPEGIEVAPPEDTQAQPPEDPTRGAWLDEINKFKQAARSAEMPTKKAAGTPSAIDASIMSSLASGRRKKRKGAKTSTTNYSMTSSALLRTDQQTLLDDRFDKLLDREDALDDIMEDDFSELPDNASLASGMTGASKASRISRYSTASKASGISAASGMSRASGISSYSRATDSEAPQLVRTDFDGVMDEFLGAHSKAGKRGRYLKRVGPQSGMEQLDEVRKGLGPARVKSGAATGRS</sequence>
<dbReference type="GO" id="GO:0005829">
    <property type="term" value="C:cytosol"/>
    <property type="evidence" value="ECO:0007669"/>
    <property type="project" value="TreeGrafter"/>
</dbReference>
<dbReference type="PANTHER" id="PTHR21531">
    <property type="entry name" value="LOW-TEMPERATURE VIABILITY PROTEIN LTV1-RELATED"/>
    <property type="match status" value="1"/>
</dbReference>
<dbReference type="PANTHER" id="PTHR21531:SF0">
    <property type="entry name" value="PROTEIN LTV1 HOMOLOG"/>
    <property type="match status" value="1"/>
</dbReference>
<feature type="region of interest" description="Disordered" evidence="2">
    <location>
        <begin position="411"/>
        <end position="435"/>
    </location>
</feature>
<dbReference type="Proteomes" id="UP001310890">
    <property type="component" value="Unassembled WGS sequence"/>
</dbReference>
<dbReference type="GO" id="GO:0042274">
    <property type="term" value="P:ribosomal small subunit biogenesis"/>
    <property type="evidence" value="ECO:0007669"/>
    <property type="project" value="InterPro"/>
</dbReference>
<dbReference type="Pfam" id="PF04180">
    <property type="entry name" value="LTV"/>
    <property type="match status" value="1"/>
</dbReference>
<gene>
    <name evidence="3" type="ORF">LTR62_005273</name>
</gene>
<feature type="region of interest" description="Disordered" evidence="2">
    <location>
        <begin position="232"/>
        <end position="285"/>
    </location>
</feature>
<dbReference type="GO" id="GO:0030688">
    <property type="term" value="C:preribosome, small subunit precursor"/>
    <property type="evidence" value="ECO:0007669"/>
    <property type="project" value="TreeGrafter"/>
</dbReference>
<dbReference type="AlphaFoldDB" id="A0AAN7YR11"/>
<name>A0AAN7YR11_9PEZI</name>